<dbReference type="AlphaFoldDB" id="A0A1Y6D0S9"/>
<gene>
    <name evidence="2" type="ORF">SAMN02949497_3939</name>
</gene>
<accession>A0A1Y6D0S9</accession>
<dbReference type="EMBL" id="FXAM01000001">
    <property type="protein sequence ID" value="SMF96539.1"/>
    <property type="molecule type" value="Genomic_DNA"/>
</dbReference>
<sequence>MPWSAPPPDGGVRPFSPPTAHLPPRLRALPNPRPAAIGIPPQAPRRKAFPAWGTAKNCHPLPSSAIPAKRVFGLHPLGIKGFPAFRVAGFCQWMAVRGWMGAARLGFRRCRNGPDRSMRWGSRAGRAMGGGIVRPGACGGMAATAKDGQAPPWCQRWPGPAGNNRPRISAGWDYPKAFVFEYCADEAGADGAWAFPP</sequence>
<evidence type="ECO:0000256" key="1">
    <source>
        <dbReference type="SAM" id="MobiDB-lite"/>
    </source>
</evidence>
<evidence type="ECO:0000313" key="2">
    <source>
        <dbReference type="EMBL" id="SMF96539.1"/>
    </source>
</evidence>
<reference evidence="2 3" key="1">
    <citation type="submission" date="2016-12" db="EMBL/GenBank/DDBJ databases">
        <authorList>
            <person name="Song W.-J."/>
            <person name="Kurnit D.M."/>
        </authorList>
    </citation>
    <scope>NUCLEOTIDE SEQUENCE [LARGE SCALE GENOMIC DNA]</scope>
    <source>
        <strain evidence="2 3">175</strain>
    </source>
</reference>
<protein>
    <submittedName>
        <fullName evidence="2">Uncharacterized protein</fullName>
    </submittedName>
</protein>
<organism evidence="2 3">
    <name type="scientific">Methylomagnum ishizawai</name>
    <dbReference type="NCBI Taxonomy" id="1760988"/>
    <lineage>
        <taxon>Bacteria</taxon>
        <taxon>Pseudomonadati</taxon>
        <taxon>Pseudomonadota</taxon>
        <taxon>Gammaproteobacteria</taxon>
        <taxon>Methylococcales</taxon>
        <taxon>Methylococcaceae</taxon>
        <taxon>Methylomagnum</taxon>
    </lineage>
</organism>
<dbReference type="Proteomes" id="UP000192923">
    <property type="component" value="Unassembled WGS sequence"/>
</dbReference>
<evidence type="ECO:0000313" key="3">
    <source>
        <dbReference type="Proteomes" id="UP000192923"/>
    </source>
</evidence>
<proteinExistence type="predicted"/>
<keyword evidence="3" id="KW-1185">Reference proteome</keyword>
<feature type="compositionally biased region" description="Pro residues" evidence="1">
    <location>
        <begin position="1"/>
        <end position="21"/>
    </location>
</feature>
<feature type="region of interest" description="Disordered" evidence="1">
    <location>
        <begin position="1"/>
        <end position="46"/>
    </location>
</feature>
<name>A0A1Y6D0S9_9GAMM</name>
<feature type="compositionally biased region" description="Low complexity" evidence="1">
    <location>
        <begin position="22"/>
        <end position="36"/>
    </location>
</feature>